<evidence type="ECO:0000256" key="8">
    <source>
        <dbReference type="RuleBase" id="RU363041"/>
    </source>
</evidence>
<gene>
    <name evidence="9" type="ORF">GS398_13455</name>
</gene>
<comment type="subcellular location">
    <subcellularLocation>
        <location evidence="1 8">Cell membrane</location>
        <topology evidence="1 8">Multi-pass membrane protein</topology>
    </subcellularLocation>
</comment>
<keyword evidence="3" id="KW-0813">Transport</keyword>
<dbReference type="GO" id="GO:0005886">
    <property type="term" value="C:plasma membrane"/>
    <property type="evidence" value="ECO:0007669"/>
    <property type="project" value="UniProtKB-SubCell"/>
</dbReference>
<dbReference type="Pfam" id="PF01925">
    <property type="entry name" value="TauE"/>
    <property type="match status" value="1"/>
</dbReference>
<keyword evidence="6 8" id="KW-1133">Transmembrane helix</keyword>
<evidence type="ECO:0000256" key="6">
    <source>
        <dbReference type="ARBA" id="ARBA00022989"/>
    </source>
</evidence>
<sequence>MITLFSFTLTYTDIAVILLVALLTGMSKTGVHGAGMITAPLMASVFGGQQSSGIVLPLLIFADIFGIAYYHRHAAWQYLRILFPWAALGVALGTFVGARIDDQLFKMIMAVTIISSISIMTWLERVKREKIPDNRLFAGGMGLAGGFTSMVGNLAGSVMAVYLLSMRLPKNVYIGTTAWFFAFINLFKVPFHVFAWHTIRWNTVMLDLLTIPVILLGAWLGIVIVKSLSEKVYRWFIIGMTVVAAVMMLT</sequence>
<name>A0A7K1XZ77_9SPHI</name>
<dbReference type="InterPro" id="IPR002781">
    <property type="entry name" value="TM_pro_TauE-like"/>
</dbReference>
<organism evidence="9 10">
    <name type="scientific">Hufsiella ginkgonis</name>
    <dbReference type="NCBI Taxonomy" id="2695274"/>
    <lineage>
        <taxon>Bacteria</taxon>
        <taxon>Pseudomonadati</taxon>
        <taxon>Bacteroidota</taxon>
        <taxon>Sphingobacteriia</taxon>
        <taxon>Sphingobacteriales</taxon>
        <taxon>Sphingobacteriaceae</taxon>
        <taxon>Hufsiella</taxon>
    </lineage>
</organism>
<dbReference type="AlphaFoldDB" id="A0A7K1XZ77"/>
<evidence type="ECO:0000256" key="2">
    <source>
        <dbReference type="ARBA" id="ARBA00009142"/>
    </source>
</evidence>
<dbReference type="Proteomes" id="UP000451233">
    <property type="component" value="Unassembled WGS sequence"/>
</dbReference>
<protein>
    <recommendedName>
        <fullName evidence="8">Probable membrane transporter protein</fullName>
    </recommendedName>
</protein>
<feature type="transmembrane region" description="Helical" evidence="8">
    <location>
        <begin position="176"/>
        <end position="196"/>
    </location>
</feature>
<feature type="transmembrane region" description="Helical" evidence="8">
    <location>
        <begin position="136"/>
        <end position="164"/>
    </location>
</feature>
<comment type="caution">
    <text evidence="9">The sequence shown here is derived from an EMBL/GenBank/DDBJ whole genome shotgun (WGS) entry which is preliminary data.</text>
</comment>
<dbReference type="InterPro" id="IPR052017">
    <property type="entry name" value="TSUP"/>
</dbReference>
<proteinExistence type="inferred from homology"/>
<feature type="transmembrane region" description="Helical" evidence="8">
    <location>
        <begin position="78"/>
        <end position="98"/>
    </location>
</feature>
<evidence type="ECO:0000256" key="3">
    <source>
        <dbReference type="ARBA" id="ARBA00022448"/>
    </source>
</evidence>
<feature type="transmembrane region" description="Helical" evidence="8">
    <location>
        <begin position="208"/>
        <end position="226"/>
    </location>
</feature>
<feature type="transmembrane region" description="Helical" evidence="8">
    <location>
        <begin position="232"/>
        <end position="249"/>
    </location>
</feature>
<keyword evidence="10" id="KW-1185">Reference proteome</keyword>
<keyword evidence="5 8" id="KW-0812">Transmembrane</keyword>
<evidence type="ECO:0000256" key="7">
    <source>
        <dbReference type="ARBA" id="ARBA00023136"/>
    </source>
</evidence>
<accession>A0A7K1XZ77</accession>
<dbReference type="PANTHER" id="PTHR30269">
    <property type="entry name" value="TRANSMEMBRANE PROTEIN YFCA"/>
    <property type="match status" value="1"/>
</dbReference>
<evidence type="ECO:0000313" key="9">
    <source>
        <dbReference type="EMBL" id="MXV16314.1"/>
    </source>
</evidence>
<feature type="transmembrane region" description="Helical" evidence="8">
    <location>
        <begin position="53"/>
        <end position="71"/>
    </location>
</feature>
<evidence type="ECO:0000256" key="4">
    <source>
        <dbReference type="ARBA" id="ARBA00022475"/>
    </source>
</evidence>
<evidence type="ECO:0000256" key="1">
    <source>
        <dbReference type="ARBA" id="ARBA00004651"/>
    </source>
</evidence>
<keyword evidence="7 8" id="KW-0472">Membrane</keyword>
<comment type="similarity">
    <text evidence="2 8">Belongs to the 4-toluene sulfonate uptake permease (TSUP) (TC 2.A.102) family.</text>
</comment>
<dbReference type="PANTHER" id="PTHR30269:SF23">
    <property type="entry name" value="MEMBRANE TRANSPORTER PROTEIN YDHB-RELATED"/>
    <property type="match status" value="1"/>
</dbReference>
<evidence type="ECO:0000313" key="10">
    <source>
        <dbReference type="Proteomes" id="UP000451233"/>
    </source>
</evidence>
<reference evidence="9 10" key="1">
    <citation type="submission" date="2019-11" db="EMBL/GenBank/DDBJ databases">
        <title>Pedobacter sp. HMF7056 Genome sequencing and assembly.</title>
        <authorList>
            <person name="Kang H."/>
            <person name="Kim H."/>
            <person name="Joh K."/>
        </authorList>
    </citation>
    <scope>NUCLEOTIDE SEQUENCE [LARGE SCALE GENOMIC DNA]</scope>
    <source>
        <strain evidence="9 10">HMF7056</strain>
    </source>
</reference>
<keyword evidence="4 8" id="KW-1003">Cell membrane</keyword>
<dbReference type="EMBL" id="WVHS01000003">
    <property type="protein sequence ID" value="MXV16314.1"/>
    <property type="molecule type" value="Genomic_DNA"/>
</dbReference>
<dbReference type="RefSeq" id="WP_160907319.1">
    <property type="nucleotide sequence ID" value="NZ_WVHS01000003.1"/>
</dbReference>
<evidence type="ECO:0000256" key="5">
    <source>
        <dbReference type="ARBA" id="ARBA00022692"/>
    </source>
</evidence>